<evidence type="ECO:0000313" key="2">
    <source>
        <dbReference type="Proteomes" id="UP000654367"/>
    </source>
</evidence>
<accession>A0ABQ2Q5C7</accession>
<organism evidence="1 2">
    <name type="scientific">Shewanella saliphila</name>
    <dbReference type="NCBI Taxonomy" id="2282698"/>
    <lineage>
        <taxon>Bacteria</taxon>
        <taxon>Pseudomonadati</taxon>
        <taxon>Pseudomonadota</taxon>
        <taxon>Gammaproteobacteria</taxon>
        <taxon>Alteromonadales</taxon>
        <taxon>Shewanellaceae</taxon>
        <taxon>Shewanella</taxon>
    </lineage>
</organism>
<protein>
    <submittedName>
        <fullName evidence="1">Uncharacterized protein</fullName>
    </submittedName>
</protein>
<reference evidence="2" key="1">
    <citation type="journal article" date="2019" name="Int. J. Syst. Evol. Microbiol.">
        <title>The Global Catalogue of Microorganisms (GCM) 10K type strain sequencing project: providing services to taxonomists for standard genome sequencing and annotation.</title>
        <authorList>
            <consortium name="The Broad Institute Genomics Platform"/>
            <consortium name="The Broad Institute Genome Sequencing Center for Infectious Disease"/>
            <person name="Wu L."/>
            <person name="Ma J."/>
        </authorList>
    </citation>
    <scope>NUCLEOTIDE SEQUENCE [LARGE SCALE GENOMIC DNA]</scope>
    <source>
        <strain evidence="2">JCM 32304</strain>
    </source>
</reference>
<dbReference type="EMBL" id="BMQV01000015">
    <property type="protein sequence ID" value="GGP52274.1"/>
    <property type="molecule type" value="Genomic_DNA"/>
</dbReference>
<dbReference type="RefSeq" id="WP_188919557.1">
    <property type="nucleotide sequence ID" value="NZ_BMQV01000015.1"/>
</dbReference>
<name>A0ABQ2Q5C7_9GAMM</name>
<proteinExistence type="predicted"/>
<sequence>MFDDSYTQVIEETINGFDVYIEPNPDQYRGGFVWSVSKEDAELDSELAFSINDAFIEMYRFTNTS</sequence>
<keyword evidence="2" id="KW-1185">Reference proteome</keyword>
<dbReference type="Proteomes" id="UP000654367">
    <property type="component" value="Unassembled WGS sequence"/>
</dbReference>
<comment type="caution">
    <text evidence="1">The sequence shown here is derived from an EMBL/GenBank/DDBJ whole genome shotgun (WGS) entry which is preliminary data.</text>
</comment>
<evidence type="ECO:0000313" key="1">
    <source>
        <dbReference type="EMBL" id="GGP52274.1"/>
    </source>
</evidence>
<gene>
    <name evidence="1" type="ORF">GCM10009409_18350</name>
</gene>